<proteinExistence type="predicted"/>
<evidence type="ECO:0000256" key="1">
    <source>
        <dbReference type="ARBA" id="ARBA00022536"/>
    </source>
</evidence>
<feature type="disulfide bond" evidence="4">
    <location>
        <begin position="64"/>
        <end position="73"/>
    </location>
</feature>
<evidence type="ECO:0000259" key="5">
    <source>
        <dbReference type="PROSITE" id="PS50026"/>
    </source>
</evidence>
<dbReference type="InterPro" id="IPR000742">
    <property type="entry name" value="EGF"/>
</dbReference>
<dbReference type="InterPro" id="IPR000152">
    <property type="entry name" value="EGF-type_Asp/Asn_hydroxyl_site"/>
</dbReference>
<gene>
    <name evidence="6" type="ORF">ACJMK2_018638</name>
</gene>
<feature type="domain" description="EGF-like" evidence="5">
    <location>
        <begin position="38"/>
        <end position="74"/>
    </location>
</feature>
<dbReference type="PROSITE" id="PS00010">
    <property type="entry name" value="ASX_HYDROXYL"/>
    <property type="match status" value="2"/>
</dbReference>
<dbReference type="EMBL" id="JBJQND010000016">
    <property type="protein sequence ID" value="KAL3847744.1"/>
    <property type="molecule type" value="Genomic_DNA"/>
</dbReference>
<dbReference type="Proteomes" id="UP001634394">
    <property type="component" value="Unassembled WGS sequence"/>
</dbReference>
<dbReference type="FunFam" id="2.10.25.10:FF:000125">
    <property type="entry name" value="Neurogenic locus notch protein-like"/>
    <property type="match status" value="2"/>
</dbReference>
<dbReference type="PANTHER" id="PTHR12916:SF13">
    <property type="entry name" value="SUSHI, VON WILLEBRAND FACTOR TYPE A, EGF AND PENTRAXIN DOMAIN-CONTAINING PROTEIN 1-LIKE"/>
    <property type="match status" value="1"/>
</dbReference>
<comment type="caution">
    <text evidence="6">The sequence shown here is derived from an EMBL/GenBank/DDBJ whole genome shotgun (WGS) entry which is preliminary data.</text>
</comment>
<dbReference type="InterPro" id="IPR018097">
    <property type="entry name" value="EGF_Ca-bd_CS"/>
</dbReference>
<comment type="caution">
    <text evidence="4">Lacks conserved residue(s) required for the propagation of feature annotation.</text>
</comment>
<keyword evidence="3 4" id="KW-1015">Disulfide bond</keyword>
<evidence type="ECO:0000313" key="6">
    <source>
        <dbReference type="EMBL" id="KAL3847744.1"/>
    </source>
</evidence>
<dbReference type="PROSITE" id="PS00022">
    <property type="entry name" value="EGF_1"/>
    <property type="match status" value="2"/>
</dbReference>
<dbReference type="Pfam" id="PF00008">
    <property type="entry name" value="EGF"/>
    <property type="match status" value="2"/>
</dbReference>
<evidence type="ECO:0000313" key="7">
    <source>
        <dbReference type="Proteomes" id="UP001634394"/>
    </source>
</evidence>
<protein>
    <recommendedName>
        <fullName evidence="5">EGF-like domain-containing protein</fullName>
    </recommendedName>
</protein>
<dbReference type="InterPro" id="IPR001881">
    <property type="entry name" value="EGF-like_Ca-bd_dom"/>
</dbReference>
<name>A0ABD3UE06_SINWO</name>
<reference evidence="6 7" key="1">
    <citation type="submission" date="2024-11" db="EMBL/GenBank/DDBJ databases">
        <title>Chromosome-level genome assembly of the freshwater bivalve Anodonta woodiana.</title>
        <authorList>
            <person name="Chen X."/>
        </authorList>
    </citation>
    <scope>NUCLEOTIDE SEQUENCE [LARGE SCALE GENOMIC DNA]</scope>
    <source>
        <strain evidence="6">MN2024</strain>
        <tissue evidence="6">Gills</tissue>
    </source>
</reference>
<dbReference type="SMART" id="SM00179">
    <property type="entry name" value="EGF_CA"/>
    <property type="match status" value="2"/>
</dbReference>
<evidence type="ECO:0000256" key="4">
    <source>
        <dbReference type="PROSITE-ProRule" id="PRU00076"/>
    </source>
</evidence>
<evidence type="ECO:0000256" key="3">
    <source>
        <dbReference type="ARBA" id="ARBA00023157"/>
    </source>
</evidence>
<dbReference type="PROSITE" id="PS50026">
    <property type="entry name" value="EGF_3"/>
    <property type="match status" value="2"/>
</dbReference>
<dbReference type="PRINTS" id="PR00010">
    <property type="entry name" value="EGFBLOOD"/>
</dbReference>
<feature type="disulfide bond" evidence="4">
    <location>
        <begin position="26"/>
        <end position="35"/>
    </location>
</feature>
<dbReference type="PANTHER" id="PTHR12916">
    <property type="entry name" value="CYTOCHROME C OXIDASE POLYPEPTIDE VIC-2"/>
    <property type="match status" value="1"/>
</dbReference>
<keyword evidence="7" id="KW-1185">Reference proteome</keyword>
<accession>A0ABD3UE06</accession>
<dbReference type="SUPFAM" id="SSF57196">
    <property type="entry name" value="EGF/Laminin"/>
    <property type="match status" value="2"/>
</dbReference>
<dbReference type="PROSITE" id="PS01187">
    <property type="entry name" value="EGF_CA"/>
    <property type="match status" value="1"/>
</dbReference>
<sequence>TNECLESPCQHGGTCFNSDGSYTCLCTGSWTGLNCTDDTNECLESPCQHGGTCFNSDGSYTCLCTGSWTGLNCTD</sequence>
<dbReference type="CDD" id="cd00054">
    <property type="entry name" value="EGF_CA"/>
    <property type="match status" value="2"/>
</dbReference>
<evidence type="ECO:0000256" key="2">
    <source>
        <dbReference type="ARBA" id="ARBA00022737"/>
    </source>
</evidence>
<feature type="non-terminal residue" evidence="6">
    <location>
        <position position="75"/>
    </location>
</feature>
<keyword evidence="1 4" id="KW-0245">EGF-like domain</keyword>
<dbReference type="Gene3D" id="2.10.25.10">
    <property type="entry name" value="Laminin"/>
    <property type="match status" value="2"/>
</dbReference>
<feature type="non-terminal residue" evidence="6">
    <location>
        <position position="1"/>
    </location>
</feature>
<feature type="domain" description="EGF-like" evidence="5">
    <location>
        <begin position="1"/>
        <end position="36"/>
    </location>
</feature>
<dbReference type="SMART" id="SM00181">
    <property type="entry name" value="EGF"/>
    <property type="match status" value="2"/>
</dbReference>
<organism evidence="6 7">
    <name type="scientific">Sinanodonta woodiana</name>
    <name type="common">Chinese pond mussel</name>
    <name type="synonym">Anodonta woodiana</name>
    <dbReference type="NCBI Taxonomy" id="1069815"/>
    <lineage>
        <taxon>Eukaryota</taxon>
        <taxon>Metazoa</taxon>
        <taxon>Spiralia</taxon>
        <taxon>Lophotrochozoa</taxon>
        <taxon>Mollusca</taxon>
        <taxon>Bivalvia</taxon>
        <taxon>Autobranchia</taxon>
        <taxon>Heteroconchia</taxon>
        <taxon>Palaeoheterodonta</taxon>
        <taxon>Unionida</taxon>
        <taxon>Unionoidea</taxon>
        <taxon>Unionidae</taxon>
        <taxon>Unioninae</taxon>
        <taxon>Sinanodonta</taxon>
    </lineage>
</organism>
<dbReference type="AlphaFoldDB" id="A0ABD3UE06"/>
<keyword evidence="2" id="KW-0677">Repeat</keyword>